<evidence type="ECO:0000313" key="4">
    <source>
        <dbReference type="EMBL" id="GGI65174.1"/>
    </source>
</evidence>
<dbReference type="Gene3D" id="1.10.10.10">
    <property type="entry name" value="Winged helix-like DNA-binding domain superfamily/Winged helix DNA-binding domain"/>
    <property type="match status" value="1"/>
</dbReference>
<dbReference type="InterPro" id="IPR013196">
    <property type="entry name" value="HTH_11"/>
</dbReference>
<dbReference type="PANTHER" id="PTHR34580">
    <property type="match status" value="1"/>
</dbReference>
<keyword evidence="5" id="KW-1185">Reference proteome</keyword>
<dbReference type="InterPro" id="IPR026881">
    <property type="entry name" value="WYL_dom"/>
</dbReference>
<reference evidence="4" key="1">
    <citation type="journal article" date="2014" name="Int. J. Syst. Evol. Microbiol.">
        <title>Complete genome sequence of Corynebacterium casei LMG S-19264T (=DSM 44701T), isolated from a smear-ripened cheese.</title>
        <authorList>
            <consortium name="US DOE Joint Genome Institute (JGI-PGF)"/>
            <person name="Walter F."/>
            <person name="Albersmeier A."/>
            <person name="Kalinowski J."/>
            <person name="Ruckert C."/>
        </authorList>
    </citation>
    <scope>NUCLEOTIDE SEQUENCE</scope>
    <source>
        <strain evidence="4">CCM 8433</strain>
    </source>
</reference>
<proteinExistence type="predicted"/>
<name>A0A917JH52_9ENTE</name>
<accession>A0A917JH52</accession>
<dbReference type="RefSeq" id="WP_188367013.1">
    <property type="nucleotide sequence ID" value="NZ_BMDT01000002.1"/>
</dbReference>
<sequence>MKVNRLVSIILTLIDKKRISAKELADMFEVSTRTIYRDIDAISMIGIPIHSTSGVGGGFEIMENYKIDKSTFSQADLTTLLMGISSIPNIMKNDEFTHTLTKIKNLIPTENIETVHLQPDQLHIDFSLWMGNRNLENYINVIKDALKEKKLLSFEYINHRGYQTKRQVEPYQLILKSSQWYFQGYCYKRNDFRLFKLTRLSNLKKENSCFSPKNYEKPLLDTTDILDKLRTTIKLRIHESLMEQLLDYCAYDQFSKEGENFYIVNFPFIENDYHYGILLSFGERCECLEPLHVRSELKRKITNLSKIYEPSSYKI</sequence>
<dbReference type="EMBL" id="BMDT01000002">
    <property type="protein sequence ID" value="GGI65174.1"/>
    <property type="molecule type" value="Genomic_DNA"/>
</dbReference>
<reference evidence="4" key="2">
    <citation type="submission" date="2020-09" db="EMBL/GenBank/DDBJ databases">
        <authorList>
            <person name="Sun Q."/>
            <person name="Sedlacek I."/>
        </authorList>
    </citation>
    <scope>NUCLEOTIDE SEQUENCE</scope>
    <source>
        <strain evidence="4">CCM 8433</strain>
    </source>
</reference>
<dbReference type="InterPro" id="IPR028349">
    <property type="entry name" value="PafC-like"/>
</dbReference>
<dbReference type="PIRSF" id="PIRSF016838">
    <property type="entry name" value="PafC"/>
    <property type="match status" value="1"/>
</dbReference>
<keyword evidence="1" id="KW-0805">Transcription regulation</keyword>
<dbReference type="Pfam" id="PF25583">
    <property type="entry name" value="WCX"/>
    <property type="match status" value="1"/>
</dbReference>
<dbReference type="Pfam" id="PF13280">
    <property type="entry name" value="WYL"/>
    <property type="match status" value="1"/>
</dbReference>
<dbReference type="InterPro" id="IPR036388">
    <property type="entry name" value="WH-like_DNA-bd_sf"/>
</dbReference>
<dbReference type="InterPro" id="IPR057727">
    <property type="entry name" value="WCX_dom"/>
</dbReference>
<evidence type="ECO:0000256" key="2">
    <source>
        <dbReference type="ARBA" id="ARBA00023163"/>
    </source>
</evidence>
<feature type="domain" description="HTH deoR-type" evidence="3">
    <location>
        <begin position="2"/>
        <end position="57"/>
    </location>
</feature>
<keyword evidence="2" id="KW-0804">Transcription</keyword>
<evidence type="ECO:0000259" key="3">
    <source>
        <dbReference type="PROSITE" id="PS51000"/>
    </source>
</evidence>
<dbReference type="InterPro" id="IPR036390">
    <property type="entry name" value="WH_DNA-bd_sf"/>
</dbReference>
<dbReference type="Pfam" id="PF08279">
    <property type="entry name" value="HTH_11"/>
    <property type="match status" value="1"/>
</dbReference>
<evidence type="ECO:0000313" key="5">
    <source>
        <dbReference type="Proteomes" id="UP000622610"/>
    </source>
</evidence>
<dbReference type="SUPFAM" id="SSF46785">
    <property type="entry name" value="Winged helix' DNA-binding domain"/>
    <property type="match status" value="1"/>
</dbReference>
<comment type="caution">
    <text evidence="4">The sequence shown here is derived from an EMBL/GenBank/DDBJ whole genome shotgun (WGS) entry which is preliminary data.</text>
</comment>
<gene>
    <name evidence="4" type="ORF">GCM10011482_08280</name>
</gene>
<dbReference type="AlphaFoldDB" id="A0A917JH52"/>
<dbReference type="PROSITE" id="PS52050">
    <property type="entry name" value="WYL"/>
    <property type="match status" value="1"/>
</dbReference>
<dbReference type="InterPro" id="IPR001034">
    <property type="entry name" value="DeoR_HTH"/>
</dbReference>
<dbReference type="InterPro" id="IPR051534">
    <property type="entry name" value="CBASS_pafABC_assoc_protein"/>
</dbReference>
<organism evidence="4 5">
    <name type="scientific">Enterococcus alcedinis</name>
    <dbReference type="NCBI Taxonomy" id="1274384"/>
    <lineage>
        <taxon>Bacteria</taxon>
        <taxon>Bacillati</taxon>
        <taxon>Bacillota</taxon>
        <taxon>Bacilli</taxon>
        <taxon>Lactobacillales</taxon>
        <taxon>Enterococcaceae</taxon>
        <taxon>Enterococcus</taxon>
    </lineage>
</organism>
<protein>
    <submittedName>
        <fullName evidence="4">Transcriptional regulator</fullName>
    </submittedName>
</protein>
<dbReference type="PANTHER" id="PTHR34580:SF1">
    <property type="entry name" value="PROTEIN PAFC"/>
    <property type="match status" value="1"/>
</dbReference>
<evidence type="ECO:0000256" key="1">
    <source>
        <dbReference type="ARBA" id="ARBA00023015"/>
    </source>
</evidence>
<dbReference type="GO" id="GO:0003700">
    <property type="term" value="F:DNA-binding transcription factor activity"/>
    <property type="evidence" value="ECO:0007669"/>
    <property type="project" value="InterPro"/>
</dbReference>
<dbReference type="PROSITE" id="PS51000">
    <property type="entry name" value="HTH_DEOR_2"/>
    <property type="match status" value="1"/>
</dbReference>
<dbReference type="Proteomes" id="UP000622610">
    <property type="component" value="Unassembled WGS sequence"/>
</dbReference>